<gene>
    <name evidence="4" type="ORF">SULPSESMR1_04107</name>
</gene>
<accession>A0A221K8J7</accession>
<dbReference type="EMBL" id="CP022419">
    <property type="protein sequence ID" value="ASM75299.1"/>
    <property type="molecule type" value="Genomic_DNA"/>
</dbReference>
<evidence type="ECO:0000313" key="4">
    <source>
        <dbReference type="EMBL" id="ASM75299.1"/>
    </source>
</evidence>
<dbReference type="Pfam" id="PF03972">
    <property type="entry name" value="MmgE_PrpD_N"/>
    <property type="match status" value="1"/>
</dbReference>
<dbReference type="InterPro" id="IPR005656">
    <property type="entry name" value="MmgE_PrpD"/>
</dbReference>
<dbReference type="InterPro" id="IPR036148">
    <property type="entry name" value="MmgE/PrpD_sf"/>
</dbReference>
<dbReference type="Pfam" id="PF19305">
    <property type="entry name" value="MmgE_PrpD_C"/>
    <property type="match status" value="1"/>
</dbReference>
<feature type="domain" description="MmgE/PrpD N-terminal" evidence="2">
    <location>
        <begin position="15"/>
        <end position="252"/>
    </location>
</feature>
<dbReference type="GO" id="GO:0016829">
    <property type="term" value="F:lyase activity"/>
    <property type="evidence" value="ECO:0007669"/>
    <property type="project" value="InterPro"/>
</dbReference>
<reference evidence="4 5" key="1">
    <citation type="submission" date="2017-07" db="EMBL/GenBank/DDBJ databases">
        <title>Genome Sequence of Sulfitobacter pseudonitzschiae Strain SMR1 Isolated from a culture of the Diatom Skeletonema marinoi.</title>
        <authorList>
            <person name="Topel M."/>
            <person name="Pinder M.I.M."/>
            <person name="Johansson O.N."/>
            <person name="Kourtchenko O."/>
            <person name="Godhe A."/>
            <person name="Clarke A.K."/>
        </authorList>
    </citation>
    <scope>NUCLEOTIDE SEQUENCE [LARGE SCALE GENOMIC DNA]</scope>
    <source>
        <strain evidence="4 5">SMR1</strain>
        <plasmid evidence="4 5">pSMR1-4</plasmid>
    </source>
</reference>
<protein>
    <submittedName>
        <fullName evidence="4">MmgE/PrpD family protein</fullName>
    </submittedName>
</protein>
<dbReference type="InterPro" id="IPR045336">
    <property type="entry name" value="MmgE_PrpD_N"/>
</dbReference>
<dbReference type="KEGG" id="spse:SULPSESMR1_04107"/>
<dbReference type="InterPro" id="IPR042188">
    <property type="entry name" value="MmgE/PrpD_sf_2"/>
</dbReference>
<evidence type="ECO:0000313" key="5">
    <source>
        <dbReference type="Proteomes" id="UP000199754"/>
    </source>
</evidence>
<dbReference type="OrthoDB" id="9795089at2"/>
<dbReference type="Gene3D" id="3.30.1330.120">
    <property type="entry name" value="2-methylcitrate dehydratase PrpD"/>
    <property type="match status" value="1"/>
</dbReference>
<dbReference type="InterPro" id="IPR045337">
    <property type="entry name" value="MmgE_PrpD_C"/>
</dbReference>
<keyword evidence="5" id="KW-1185">Reference proteome</keyword>
<dbReference type="SUPFAM" id="SSF103378">
    <property type="entry name" value="2-methylcitrate dehydratase PrpD"/>
    <property type="match status" value="1"/>
</dbReference>
<comment type="similarity">
    <text evidence="1">Belongs to the PrpD family.</text>
</comment>
<dbReference type="InterPro" id="IPR042183">
    <property type="entry name" value="MmgE/PrpD_sf_1"/>
</dbReference>
<dbReference type="Gene3D" id="1.10.4100.10">
    <property type="entry name" value="2-methylcitrate dehydratase PrpD"/>
    <property type="match status" value="1"/>
</dbReference>
<dbReference type="PANTHER" id="PTHR16943">
    <property type="entry name" value="2-METHYLCITRATE DEHYDRATASE-RELATED"/>
    <property type="match status" value="1"/>
</dbReference>
<evidence type="ECO:0000259" key="2">
    <source>
        <dbReference type="Pfam" id="PF03972"/>
    </source>
</evidence>
<evidence type="ECO:0000256" key="1">
    <source>
        <dbReference type="ARBA" id="ARBA00006174"/>
    </source>
</evidence>
<name>A0A221K8J7_9RHOB</name>
<sequence>MTDETLGANGLIAPQLGTFVANLDHDDIPADIRSRACHLILDAVGIALASTRYDFAHRTLSALSSFGSGDGQVIGMGARLPLRDAVMLNGLLVHGLDYDDTHVAGVTHATAAAFPTALGMAADRRASGRDMLSAYIAGMEVSTRLASVARGGFHQVGYHPTGIIGVFAATLIASRLQGLSAAQMADAQGIALSMASGSMEFLQDGAWTKRMHPGWAGVGGITAAGMAKAGFVGPKAVYEGRFGLFPLYLHAAEQAEMDLSLATQNLGESWEINNVAIKPIPACHFTHACADAAMALRGKHGVMAEDIASIRALVPAGVHKTVCQPVETKQRPQNSYDAQFSIPWAVASGLVRGCFGLEELDALNDPALLAIAAKVTCGDYPDAPFPKYYSGDVIVTLRNGQTLSHREEINRGNPDRPLANAEIEAKFFETACTAVARSRAEHIRDAVLGLDGLANANSLAALLAGNPE</sequence>
<feature type="domain" description="MmgE/PrpD C-terminal" evidence="3">
    <location>
        <begin position="281"/>
        <end position="450"/>
    </location>
</feature>
<dbReference type="RefSeq" id="WP_089423305.1">
    <property type="nucleotide sequence ID" value="NZ_CP022419.1"/>
</dbReference>
<dbReference type="AlphaFoldDB" id="A0A221K8J7"/>
<proteinExistence type="inferred from homology"/>
<organism evidence="4 5">
    <name type="scientific">Pseudosulfitobacter pseudonitzschiae</name>
    <dbReference type="NCBI Taxonomy" id="1402135"/>
    <lineage>
        <taxon>Bacteria</taxon>
        <taxon>Pseudomonadati</taxon>
        <taxon>Pseudomonadota</taxon>
        <taxon>Alphaproteobacteria</taxon>
        <taxon>Rhodobacterales</taxon>
        <taxon>Roseobacteraceae</taxon>
        <taxon>Pseudosulfitobacter</taxon>
    </lineage>
</organism>
<geneLocation type="plasmid" evidence="4 5">
    <name>pSMR1-4</name>
</geneLocation>
<keyword evidence="4" id="KW-0614">Plasmid</keyword>
<dbReference type="Proteomes" id="UP000199754">
    <property type="component" value="Plasmid pSMR1-4"/>
</dbReference>
<dbReference type="PANTHER" id="PTHR16943:SF8">
    <property type="entry name" value="2-METHYLCITRATE DEHYDRATASE"/>
    <property type="match status" value="1"/>
</dbReference>
<evidence type="ECO:0000259" key="3">
    <source>
        <dbReference type="Pfam" id="PF19305"/>
    </source>
</evidence>